<dbReference type="InterPro" id="IPR011990">
    <property type="entry name" value="TPR-like_helical_dom_sf"/>
</dbReference>
<name>A0A934RBB5_9BACT</name>
<dbReference type="PROSITE" id="PS50005">
    <property type="entry name" value="TPR"/>
    <property type="match status" value="1"/>
</dbReference>
<evidence type="ECO:0000313" key="4">
    <source>
        <dbReference type="Proteomes" id="UP000658278"/>
    </source>
</evidence>
<keyword evidence="2" id="KW-0732">Signal</keyword>
<proteinExistence type="predicted"/>
<dbReference type="InterPro" id="IPR019734">
    <property type="entry name" value="TPR_rpt"/>
</dbReference>
<feature type="signal peptide" evidence="2">
    <location>
        <begin position="1"/>
        <end position="20"/>
    </location>
</feature>
<evidence type="ECO:0000313" key="3">
    <source>
        <dbReference type="EMBL" id="MBK1825851.1"/>
    </source>
</evidence>
<dbReference type="EMBL" id="JAENII010000002">
    <property type="protein sequence ID" value="MBK1825851.1"/>
    <property type="molecule type" value="Genomic_DNA"/>
</dbReference>
<dbReference type="SUPFAM" id="SSF48452">
    <property type="entry name" value="TPR-like"/>
    <property type="match status" value="1"/>
</dbReference>
<reference evidence="3" key="1">
    <citation type="submission" date="2021-01" db="EMBL/GenBank/DDBJ databases">
        <title>Modified the classification status of verrucomicrobia.</title>
        <authorList>
            <person name="Feng X."/>
        </authorList>
    </citation>
    <scope>NUCLEOTIDE SEQUENCE</scope>
    <source>
        <strain evidence="3">KCTC 22201</strain>
    </source>
</reference>
<dbReference type="Proteomes" id="UP000658278">
    <property type="component" value="Unassembled WGS sequence"/>
</dbReference>
<keyword evidence="4" id="KW-1185">Reference proteome</keyword>
<gene>
    <name evidence="3" type="ORF">JIN81_02375</name>
</gene>
<evidence type="ECO:0000256" key="2">
    <source>
        <dbReference type="SAM" id="SignalP"/>
    </source>
</evidence>
<keyword evidence="1" id="KW-0802">TPR repeat</keyword>
<organism evidence="3 4">
    <name type="scientific">Haloferula rosea</name>
    <dbReference type="NCBI Taxonomy" id="490093"/>
    <lineage>
        <taxon>Bacteria</taxon>
        <taxon>Pseudomonadati</taxon>
        <taxon>Verrucomicrobiota</taxon>
        <taxon>Verrucomicrobiia</taxon>
        <taxon>Verrucomicrobiales</taxon>
        <taxon>Verrucomicrobiaceae</taxon>
        <taxon>Haloferula</taxon>
    </lineage>
</organism>
<sequence length="253" mass="29155">MKIQSLLAVTLLALAVPAFAQNSGNEDKPNLQKWEQDYLNLPEDRREKFAEHLTKARELFGQKRIFETVEELKNAESIFADSPDVENMFGACQVEFRNFDKAMKHFEKANALAPNNPNVLFNIAEVHFVKKEWKDCERYLERILPMMDEDKRQLQMSRLVEFKLLLCKIKLNDMDAAKEIAGRHDHLDDSPFPYYAEAALAFQQGEEVEAEIALARAGRIFRNPNMIAPWKDTLMEFGYIKSFYGGDIGEGAE</sequence>
<accession>A0A934RBB5</accession>
<feature type="repeat" description="TPR" evidence="1">
    <location>
        <begin position="83"/>
        <end position="116"/>
    </location>
</feature>
<dbReference type="SMART" id="SM00028">
    <property type="entry name" value="TPR"/>
    <property type="match status" value="3"/>
</dbReference>
<dbReference type="Pfam" id="PF14559">
    <property type="entry name" value="TPR_19"/>
    <property type="match status" value="1"/>
</dbReference>
<dbReference type="AlphaFoldDB" id="A0A934RBB5"/>
<comment type="caution">
    <text evidence="3">The sequence shown here is derived from an EMBL/GenBank/DDBJ whole genome shotgun (WGS) entry which is preliminary data.</text>
</comment>
<protein>
    <submittedName>
        <fullName evidence="3">Tetratricopeptide repeat protein</fullName>
    </submittedName>
</protein>
<dbReference type="Gene3D" id="1.25.40.10">
    <property type="entry name" value="Tetratricopeptide repeat domain"/>
    <property type="match status" value="1"/>
</dbReference>
<evidence type="ECO:0000256" key="1">
    <source>
        <dbReference type="PROSITE-ProRule" id="PRU00339"/>
    </source>
</evidence>
<feature type="chain" id="PRO_5037738301" evidence="2">
    <location>
        <begin position="21"/>
        <end position="253"/>
    </location>
</feature>
<dbReference type="RefSeq" id="WP_200275942.1">
    <property type="nucleotide sequence ID" value="NZ_JAENII010000002.1"/>
</dbReference>